<dbReference type="InterPro" id="IPR050984">
    <property type="entry name" value="Gfo/Idh/MocA_domain"/>
</dbReference>
<keyword evidence="6" id="KW-1185">Reference proteome</keyword>
<protein>
    <submittedName>
        <fullName evidence="5">NAD-binding protein</fullName>
    </submittedName>
</protein>
<dbReference type="GO" id="GO:0016491">
    <property type="term" value="F:oxidoreductase activity"/>
    <property type="evidence" value="ECO:0007669"/>
    <property type="project" value="UniProtKB-KW"/>
</dbReference>
<dbReference type="Proteomes" id="UP000242181">
    <property type="component" value="Unassembled WGS sequence"/>
</dbReference>
<dbReference type="InterPro" id="IPR000683">
    <property type="entry name" value="Gfo/Idh/MocA-like_OxRdtase_N"/>
</dbReference>
<dbReference type="Pfam" id="PF01408">
    <property type="entry name" value="GFO_IDH_MocA"/>
    <property type="match status" value="1"/>
</dbReference>
<dbReference type="Pfam" id="PF22725">
    <property type="entry name" value="GFO_IDH_MocA_C3"/>
    <property type="match status" value="1"/>
</dbReference>
<dbReference type="InterPro" id="IPR036291">
    <property type="entry name" value="NAD(P)-bd_dom_sf"/>
</dbReference>
<dbReference type="RefSeq" id="WP_106452192.1">
    <property type="nucleotide sequence ID" value="NZ_PXYH01000003.1"/>
</dbReference>
<dbReference type="SUPFAM" id="SSF55347">
    <property type="entry name" value="Glyceraldehyde-3-phosphate dehydrogenase-like, C-terminal domain"/>
    <property type="match status" value="1"/>
</dbReference>
<proteinExistence type="inferred from homology"/>
<evidence type="ECO:0000256" key="1">
    <source>
        <dbReference type="ARBA" id="ARBA00010928"/>
    </source>
</evidence>
<evidence type="ECO:0000313" key="6">
    <source>
        <dbReference type="Proteomes" id="UP000242181"/>
    </source>
</evidence>
<dbReference type="Gene3D" id="3.40.50.720">
    <property type="entry name" value="NAD(P)-binding Rossmann-like Domain"/>
    <property type="match status" value="1"/>
</dbReference>
<name>A0A2P7R9B7_9GAMM</name>
<feature type="domain" description="GFO/IDH/MocA-like oxidoreductase" evidence="4">
    <location>
        <begin position="139"/>
        <end position="254"/>
    </location>
</feature>
<evidence type="ECO:0000313" key="5">
    <source>
        <dbReference type="EMBL" id="PSJ46828.1"/>
    </source>
</evidence>
<dbReference type="Gene3D" id="3.30.360.10">
    <property type="entry name" value="Dihydrodipicolinate Reductase, domain 2"/>
    <property type="match status" value="1"/>
</dbReference>
<comment type="caution">
    <text evidence="5">The sequence shown here is derived from an EMBL/GenBank/DDBJ whole genome shotgun (WGS) entry which is preliminary data.</text>
</comment>
<evidence type="ECO:0000256" key="2">
    <source>
        <dbReference type="ARBA" id="ARBA00023002"/>
    </source>
</evidence>
<dbReference type="InterPro" id="IPR055170">
    <property type="entry name" value="GFO_IDH_MocA-like_dom"/>
</dbReference>
<dbReference type="OrthoDB" id="9774191at2"/>
<dbReference type="SUPFAM" id="SSF51735">
    <property type="entry name" value="NAD(P)-binding Rossmann-fold domains"/>
    <property type="match status" value="1"/>
</dbReference>
<dbReference type="PANTHER" id="PTHR22604">
    <property type="entry name" value="OXIDOREDUCTASES"/>
    <property type="match status" value="1"/>
</dbReference>
<accession>A0A2P7R9B7</accession>
<reference evidence="5 6" key="1">
    <citation type="submission" date="2018-03" db="EMBL/GenBank/DDBJ databases">
        <title>The draft genome of Zobellella taiwanensis JCM 13381.</title>
        <authorList>
            <person name="Liu L."/>
            <person name="Li L."/>
            <person name="Wang T."/>
            <person name="Zhang X."/>
            <person name="Liang L."/>
        </authorList>
    </citation>
    <scope>NUCLEOTIDE SEQUENCE [LARGE SCALE GENOMIC DNA]</scope>
    <source>
        <strain evidence="5 6">JCM 13381</strain>
    </source>
</reference>
<dbReference type="AlphaFoldDB" id="A0A2P7R9B7"/>
<dbReference type="EMBL" id="PXYH01000003">
    <property type="protein sequence ID" value="PSJ46828.1"/>
    <property type="molecule type" value="Genomic_DNA"/>
</dbReference>
<feature type="domain" description="Gfo/Idh/MocA-like oxidoreductase N-terminal" evidence="3">
    <location>
        <begin position="13"/>
        <end position="119"/>
    </location>
</feature>
<evidence type="ECO:0000259" key="4">
    <source>
        <dbReference type="Pfam" id="PF22725"/>
    </source>
</evidence>
<dbReference type="PANTHER" id="PTHR22604:SF105">
    <property type="entry name" value="TRANS-1,2-DIHYDROBENZENE-1,2-DIOL DEHYDROGENASE"/>
    <property type="match status" value="1"/>
</dbReference>
<comment type="similarity">
    <text evidence="1">Belongs to the Gfo/Idh/MocA family.</text>
</comment>
<keyword evidence="2" id="KW-0560">Oxidoreductase</keyword>
<sequence length="340" mass="37009">MVNPTNNPANPVRWGIISTAGIARSKLVPAMQASPWCEVLAVGSRSLDGAQAFAKEFDIPRAYGSYEAVLDDPDVEAVYIPLPNHLHIDIALAAAARGKHVLCEKPIAMTGAQAEKLRDVEGNVLVSEAFMVRHHPQWEALREQLRSGKHGPVRTAQAMLSFMLDDPSNFRFNTDFGGGAMYDLGCYATMTTRYVFESEPVRVFCAMSLDPENDTDYLSSAILDYGEGRLASFTVGIKMSAAQRLQVVCEKSMLDLPAPYVPTPGAPAKILIDSHTGLDDFAPISHPMPEAAQYECEATNFAKAVRGEKPLAFGIDDAIRQMRVLDALFASAKSGTWQSV</sequence>
<organism evidence="5 6">
    <name type="scientific">Zobellella taiwanensis</name>
    <dbReference type="NCBI Taxonomy" id="347535"/>
    <lineage>
        <taxon>Bacteria</taxon>
        <taxon>Pseudomonadati</taxon>
        <taxon>Pseudomonadota</taxon>
        <taxon>Gammaproteobacteria</taxon>
        <taxon>Aeromonadales</taxon>
        <taxon>Aeromonadaceae</taxon>
        <taxon>Zobellella</taxon>
    </lineage>
</organism>
<dbReference type="GO" id="GO:0000166">
    <property type="term" value="F:nucleotide binding"/>
    <property type="evidence" value="ECO:0007669"/>
    <property type="project" value="InterPro"/>
</dbReference>
<gene>
    <name evidence="5" type="ORF">C7I36_02670</name>
</gene>
<evidence type="ECO:0000259" key="3">
    <source>
        <dbReference type="Pfam" id="PF01408"/>
    </source>
</evidence>